<organism evidence="3 5">
    <name type="scientific">Streptomyces griseochromogenes</name>
    <dbReference type="NCBI Taxonomy" id="68214"/>
    <lineage>
        <taxon>Bacteria</taxon>
        <taxon>Bacillati</taxon>
        <taxon>Actinomycetota</taxon>
        <taxon>Actinomycetes</taxon>
        <taxon>Kitasatosporales</taxon>
        <taxon>Streptomycetaceae</taxon>
        <taxon>Streptomyces</taxon>
    </lineage>
</organism>
<comment type="similarity">
    <text evidence="1">Belongs to the iron/ascorbate-dependent oxidoreductase family.</text>
</comment>
<dbReference type="PROSITE" id="PS51471">
    <property type="entry name" value="FE2OG_OXY"/>
    <property type="match status" value="1"/>
</dbReference>
<sequence length="292" mass="32714">MTVTADAMRTESGDPQVVTGWSGSPEYFQIREYQEFVPEAVVDVLHGRVAGVMFRGMVKPEVCTELAGRFWDSPHRMTRGVEAPGYYMGAYTWEKPTAQYLDDSEKFDEPLLDVLDVKDNPLQAFYQGLSEALGKEGAIVRRSRHEGRKGCRALLRSWHGAGKYALAPHDDNSQLTQPGQTDFEIQRVGDRPVAALNICLENSDGGRLVYWNMQADLESKRRLGVQYTGSAYPMETLEGIEQKWVTVNTGDVYVFNGSHIHAVEPNTDPELRRTSLAGMLGFIDDETVVSWT</sequence>
<dbReference type="OrthoDB" id="4009736at2"/>
<dbReference type="SUPFAM" id="SSF51197">
    <property type="entry name" value="Clavaminate synthase-like"/>
    <property type="match status" value="1"/>
</dbReference>
<keyword evidence="6" id="KW-1185">Reference proteome</keyword>
<name>A0A1B1B884_9ACTN</name>
<reference evidence="4 6" key="2">
    <citation type="submission" date="2021-03" db="EMBL/GenBank/DDBJ databases">
        <title>Genomic Encyclopedia of Type Strains, Phase IV (KMG-IV): sequencing the most valuable type-strain genomes for metagenomic binning, comparative biology and taxonomic classification.</title>
        <authorList>
            <person name="Goeker M."/>
        </authorList>
    </citation>
    <scope>NUCLEOTIDE SEQUENCE [LARGE SCALE GENOMIC DNA]</scope>
    <source>
        <strain evidence="4 6">DSM 40499</strain>
    </source>
</reference>
<reference evidence="3 5" key="1">
    <citation type="submission" date="2016-06" db="EMBL/GenBank/DDBJ databases">
        <title>Complete genome sequence of Streptomyces griseochromogenes ATCC 14511, the Blasticidin S producer.</title>
        <authorList>
            <person name="Wu L."/>
        </authorList>
    </citation>
    <scope>NUCLEOTIDE SEQUENCE [LARGE SCALE GENOMIC DNA]</scope>
    <source>
        <strain evidence="3 5">ATCC 14511</strain>
    </source>
</reference>
<dbReference type="EMBL" id="CP016279">
    <property type="protein sequence ID" value="ANP54942.1"/>
    <property type="molecule type" value="Genomic_DNA"/>
</dbReference>
<evidence type="ECO:0000313" key="5">
    <source>
        <dbReference type="Proteomes" id="UP000092659"/>
    </source>
</evidence>
<evidence type="ECO:0000259" key="2">
    <source>
        <dbReference type="PROSITE" id="PS51471"/>
    </source>
</evidence>
<keyword evidence="1" id="KW-0408">Iron</keyword>
<dbReference type="AlphaFoldDB" id="A0A1B1B884"/>
<dbReference type="Gene3D" id="2.60.120.620">
    <property type="entry name" value="q2cbj1_9rhob like domain"/>
    <property type="match status" value="1"/>
</dbReference>
<evidence type="ECO:0000313" key="4">
    <source>
        <dbReference type="EMBL" id="MBP2050671.1"/>
    </source>
</evidence>
<dbReference type="RefSeq" id="WP_067314314.1">
    <property type="nucleotide sequence ID" value="NZ_CP016279.1"/>
</dbReference>
<keyword evidence="1" id="KW-0479">Metal-binding</keyword>
<keyword evidence="1" id="KW-0560">Oxidoreductase</keyword>
<dbReference type="Proteomes" id="UP000092659">
    <property type="component" value="Chromosome"/>
</dbReference>
<proteinExistence type="inferred from homology"/>
<evidence type="ECO:0000313" key="6">
    <source>
        <dbReference type="Proteomes" id="UP001519309"/>
    </source>
</evidence>
<protein>
    <recommendedName>
        <fullName evidence="2">Fe2OG dioxygenase domain-containing protein</fullName>
    </recommendedName>
</protein>
<dbReference type="KEGG" id="sgs:AVL59_39935"/>
<gene>
    <name evidence="3" type="ORF">AVL59_39935</name>
    <name evidence="4" type="ORF">J2Z21_003610</name>
</gene>
<dbReference type="EMBL" id="JAGGLP010000006">
    <property type="protein sequence ID" value="MBP2050671.1"/>
    <property type="molecule type" value="Genomic_DNA"/>
</dbReference>
<evidence type="ECO:0000256" key="1">
    <source>
        <dbReference type="RuleBase" id="RU003682"/>
    </source>
</evidence>
<dbReference type="Proteomes" id="UP001519309">
    <property type="component" value="Unassembled WGS sequence"/>
</dbReference>
<evidence type="ECO:0000313" key="3">
    <source>
        <dbReference type="EMBL" id="ANP54942.1"/>
    </source>
</evidence>
<dbReference type="GO" id="GO:0016491">
    <property type="term" value="F:oxidoreductase activity"/>
    <property type="evidence" value="ECO:0007669"/>
    <property type="project" value="UniProtKB-KW"/>
</dbReference>
<accession>A0A1B1B884</accession>
<feature type="domain" description="Fe2OG dioxygenase" evidence="2">
    <location>
        <begin position="134"/>
        <end position="282"/>
    </location>
</feature>
<dbReference type="GO" id="GO:0046872">
    <property type="term" value="F:metal ion binding"/>
    <property type="evidence" value="ECO:0007669"/>
    <property type="project" value="UniProtKB-KW"/>
</dbReference>
<dbReference type="InterPro" id="IPR005123">
    <property type="entry name" value="Oxoglu/Fe-dep_dioxygenase_dom"/>
</dbReference>